<dbReference type="AlphaFoldDB" id="A0AAD5MFJ7"/>
<organism evidence="1 2">
    <name type="scientific">Parelaphostrongylus tenuis</name>
    <name type="common">Meningeal worm</name>
    <dbReference type="NCBI Taxonomy" id="148309"/>
    <lineage>
        <taxon>Eukaryota</taxon>
        <taxon>Metazoa</taxon>
        <taxon>Ecdysozoa</taxon>
        <taxon>Nematoda</taxon>
        <taxon>Chromadorea</taxon>
        <taxon>Rhabditida</taxon>
        <taxon>Rhabditina</taxon>
        <taxon>Rhabditomorpha</taxon>
        <taxon>Strongyloidea</taxon>
        <taxon>Metastrongylidae</taxon>
        <taxon>Parelaphostrongylus</taxon>
    </lineage>
</organism>
<reference evidence="1" key="1">
    <citation type="submission" date="2021-06" db="EMBL/GenBank/DDBJ databases">
        <title>Parelaphostrongylus tenuis whole genome reference sequence.</title>
        <authorList>
            <person name="Garwood T.J."/>
            <person name="Larsen P.A."/>
            <person name="Fountain-Jones N.M."/>
            <person name="Garbe J.R."/>
            <person name="Macchietto M.G."/>
            <person name="Kania S.A."/>
            <person name="Gerhold R.W."/>
            <person name="Richards J.E."/>
            <person name="Wolf T.M."/>
        </authorList>
    </citation>
    <scope>NUCLEOTIDE SEQUENCE</scope>
    <source>
        <strain evidence="1">MNPRO001-30</strain>
        <tissue evidence="1">Meninges</tissue>
    </source>
</reference>
<name>A0AAD5MFJ7_PARTN</name>
<protein>
    <submittedName>
        <fullName evidence="1">Uncharacterized protein</fullName>
    </submittedName>
</protein>
<evidence type="ECO:0000313" key="1">
    <source>
        <dbReference type="EMBL" id="KAJ1346864.1"/>
    </source>
</evidence>
<evidence type="ECO:0000313" key="2">
    <source>
        <dbReference type="Proteomes" id="UP001196413"/>
    </source>
</evidence>
<keyword evidence="2" id="KW-1185">Reference proteome</keyword>
<dbReference type="Proteomes" id="UP001196413">
    <property type="component" value="Unassembled WGS sequence"/>
</dbReference>
<accession>A0AAD5MFJ7</accession>
<dbReference type="EMBL" id="JAHQIW010000234">
    <property type="protein sequence ID" value="KAJ1346864.1"/>
    <property type="molecule type" value="Genomic_DNA"/>
</dbReference>
<proteinExistence type="predicted"/>
<gene>
    <name evidence="1" type="ORF">KIN20_001783</name>
</gene>
<sequence>MVKAHLPTCPHDEVGLEVGPEVGLEAGLKVRLEVGVEVGVEKAREAHVAAITTDQAADVHANQKAAICDHVMETHFLESLERKGPTGLLLHAIGKVGSVAGIRSSHSAINRRTGDTVHHTASPDRFEELQASVAGENRFGLIDLRAGKDNDWTQNRVIGLWLCQKQVDSSKLKNLAKMQAAGIGKPDSETYVGVEMRGRIK</sequence>
<comment type="caution">
    <text evidence="1">The sequence shown here is derived from an EMBL/GenBank/DDBJ whole genome shotgun (WGS) entry which is preliminary data.</text>
</comment>